<dbReference type="EC" id="2.7.11.25" evidence="2"/>
<dbReference type="PANTHER" id="PTHR48016:SF29">
    <property type="entry name" value="MITOGEN-ACTIVATED PROTEIN KINASE KINASE KINASE 1-RELATED"/>
    <property type="match status" value="1"/>
</dbReference>
<evidence type="ECO:0000256" key="5">
    <source>
        <dbReference type="ARBA" id="ARBA00022741"/>
    </source>
</evidence>
<evidence type="ECO:0000256" key="2">
    <source>
        <dbReference type="ARBA" id="ARBA00012406"/>
    </source>
</evidence>
<evidence type="ECO:0000313" key="14">
    <source>
        <dbReference type="Proteomes" id="UP000275267"/>
    </source>
</evidence>
<evidence type="ECO:0000256" key="11">
    <source>
        <dbReference type="SAM" id="MobiDB-lite"/>
    </source>
</evidence>
<feature type="domain" description="Protein kinase" evidence="12">
    <location>
        <begin position="98"/>
        <end position="228"/>
    </location>
</feature>
<comment type="similarity">
    <text evidence="1">Belongs to the protein kinase superfamily. STE Ser/Thr protein kinase family. MAP kinase kinase kinase subfamily.</text>
</comment>
<dbReference type="GO" id="GO:0005737">
    <property type="term" value="C:cytoplasm"/>
    <property type="evidence" value="ECO:0007669"/>
    <property type="project" value="TreeGrafter"/>
</dbReference>
<dbReference type="SUPFAM" id="SSF56112">
    <property type="entry name" value="Protein kinase-like (PK-like)"/>
    <property type="match status" value="1"/>
</dbReference>
<evidence type="ECO:0000256" key="1">
    <source>
        <dbReference type="ARBA" id="ARBA00006529"/>
    </source>
</evidence>
<feature type="binding site" evidence="10">
    <location>
        <position position="126"/>
    </location>
    <ligand>
        <name>ATP</name>
        <dbReference type="ChEBI" id="CHEBI:30616"/>
    </ligand>
</feature>
<keyword evidence="14" id="KW-1185">Reference proteome</keyword>
<dbReference type="InterPro" id="IPR011009">
    <property type="entry name" value="Kinase-like_dom_sf"/>
</dbReference>
<evidence type="ECO:0000256" key="3">
    <source>
        <dbReference type="ARBA" id="ARBA00022527"/>
    </source>
</evidence>
<feature type="compositionally biased region" description="Basic residues" evidence="11">
    <location>
        <begin position="1"/>
        <end position="17"/>
    </location>
</feature>
<accession>A0A3L6RQI2</accession>
<evidence type="ECO:0000259" key="12">
    <source>
        <dbReference type="SMART" id="SM00220"/>
    </source>
</evidence>
<dbReference type="Gene3D" id="1.10.510.10">
    <property type="entry name" value="Transferase(Phosphotransferase) domain 1"/>
    <property type="match status" value="1"/>
</dbReference>
<keyword evidence="4" id="KW-0808">Transferase</keyword>
<dbReference type="InterPro" id="IPR000719">
    <property type="entry name" value="Prot_kinase_dom"/>
</dbReference>
<feature type="region of interest" description="Disordered" evidence="11">
    <location>
        <begin position="1"/>
        <end position="75"/>
    </location>
</feature>
<dbReference type="Proteomes" id="UP000275267">
    <property type="component" value="Unassembled WGS sequence"/>
</dbReference>
<dbReference type="Gene3D" id="3.30.200.20">
    <property type="entry name" value="Phosphorylase Kinase, domain 1"/>
    <property type="match status" value="1"/>
</dbReference>
<reference evidence="14" key="1">
    <citation type="journal article" date="2019" name="Nat. Commun.">
        <title>The genome of broomcorn millet.</title>
        <authorList>
            <person name="Zou C."/>
            <person name="Miki D."/>
            <person name="Li D."/>
            <person name="Tang Q."/>
            <person name="Xiao L."/>
            <person name="Rajput S."/>
            <person name="Deng P."/>
            <person name="Jia W."/>
            <person name="Huang R."/>
            <person name="Zhang M."/>
            <person name="Sun Y."/>
            <person name="Hu J."/>
            <person name="Fu X."/>
            <person name="Schnable P.S."/>
            <person name="Li F."/>
            <person name="Zhang H."/>
            <person name="Feng B."/>
            <person name="Zhu X."/>
            <person name="Liu R."/>
            <person name="Schnable J.C."/>
            <person name="Zhu J.-K."/>
            <person name="Zhang H."/>
        </authorList>
    </citation>
    <scope>NUCLEOTIDE SEQUENCE [LARGE SCALE GENOMIC DNA]</scope>
</reference>
<comment type="caution">
    <text evidence="13">The sequence shown here is derived from an EMBL/GenBank/DDBJ whole genome shotgun (WGS) entry which is preliminary data.</text>
</comment>
<comment type="catalytic activity">
    <reaction evidence="9">
        <text>L-seryl-[protein] + ATP = O-phospho-L-seryl-[protein] + ADP + H(+)</text>
        <dbReference type="Rhea" id="RHEA:17989"/>
        <dbReference type="Rhea" id="RHEA-COMP:9863"/>
        <dbReference type="Rhea" id="RHEA-COMP:11604"/>
        <dbReference type="ChEBI" id="CHEBI:15378"/>
        <dbReference type="ChEBI" id="CHEBI:29999"/>
        <dbReference type="ChEBI" id="CHEBI:30616"/>
        <dbReference type="ChEBI" id="CHEBI:83421"/>
        <dbReference type="ChEBI" id="CHEBI:456216"/>
        <dbReference type="EC" id="2.7.11.25"/>
    </reaction>
</comment>
<keyword evidence="5 10" id="KW-0547">Nucleotide-binding</keyword>
<evidence type="ECO:0000256" key="4">
    <source>
        <dbReference type="ARBA" id="ARBA00022679"/>
    </source>
</evidence>
<evidence type="ECO:0000313" key="13">
    <source>
        <dbReference type="EMBL" id="RLN08096.1"/>
    </source>
</evidence>
<keyword evidence="7 10" id="KW-0067">ATP-binding</keyword>
<keyword evidence="6" id="KW-0418">Kinase</keyword>
<evidence type="ECO:0000256" key="6">
    <source>
        <dbReference type="ARBA" id="ARBA00022777"/>
    </source>
</evidence>
<dbReference type="STRING" id="4540.A0A3L6RQI2"/>
<evidence type="ECO:0000256" key="8">
    <source>
        <dbReference type="ARBA" id="ARBA00047559"/>
    </source>
</evidence>
<dbReference type="InterPro" id="IPR017441">
    <property type="entry name" value="Protein_kinase_ATP_BS"/>
</dbReference>
<name>A0A3L6RQI2_PANMI</name>
<dbReference type="PROSITE" id="PS00107">
    <property type="entry name" value="PROTEIN_KINASE_ATP"/>
    <property type="match status" value="1"/>
</dbReference>
<organism evidence="13 14">
    <name type="scientific">Panicum miliaceum</name>
    <name type="common">Proso millet</name>
    <name type="synonym">Broomcorn millet</name>
    <dbReference type="NCBI Taxonomy" id="4540"/>
    <lineage>
        <taxon>Eukaryota</taxon>
        <taxon>Viridiplantae</taxon>
        <taxon>Streptophyta</taxon>
        <taxon>Embryophyta</taxon>
        <taxon>Tracheophyta</taxon>
        <taxon>Spermatophyta</taxon>
        <taxon>Magnoliopsida</taxon>
        <taxon>Liliopsida</taxon>
        <taxon>Poales</taxon>
        <taxon>Poaceae</taxon>
        <taxon>PACMAD clade</taxon>
        <taxon>Panicoideae</taxon>
        <taxon>Panicodae</taxon>
        <taxon>Paniceae</taxon>
        <taxon>Panicinae</taxon>
        <taxon>Panicum</taxon>
        <taxon>Panicum sect. Panicum</taxon>
    </lineage>
</organism>
<gene>
    <name evidence="13" type="ORF">C2845_PM11G24570</name>
</gene>
<protein>
    <recommendedName>
        <fullName evidence="2">mitogen-activated protein kinase kinase kinase</fullName>
        <ecNumber evidence="2">2.7.11.25</ecNumber>
    </recommendedName>
</protein>
<evidence type="ECO:0000256" key="10">
    <source>
        <dbReference type="PROSITE-ProRule" id="PRU10141"/>
    </source>
</evidence>
<dbReference type="EMBL" id="PQIB02000007">
    <property type="protein sequence ID" value="RLN08096.1"/>
    <property type="molecule type" value="Genomic_DNA"/>
</dbReference>
<evidence type="ECO:0000256" key="7">
    <source>
        <dbReference type="ARBA" id="ARBA00022840"/>
    </source>
</evidence>
<dbReference type="AlphaFoldDB" id="A0A3L6RQI2"/>
<dbReference type="GO" id="GO:0004709">
    <property type="term" value="F:MAP kinase kinase kinase activity"/>
    <property type="evidence" value="ECO:0007669"/>
    <property type="project" value="UniProtKB-EC"/>
</dbReference>
<dbReference type="PANTHER" id="PTHR48016">
    <property type="entry name" value="MAP KINASE KINASE KINASE SSK2-RELATED-RELATED"/>
    <property type="match status" value="1"/>
</dbReference>
<feature type="compositionally biased region" description="Acidic residues" evidence="11">
    <location>
        <begin position="50"/>
        <end position="62"/>
    </location>
</feature>
<evidence type="ECO:0000256" key="9">
    <source>
        <dbReference type="ARBA" id="ARBA00048329"/>
    </source>
</evidence>
<dbReference type="InterPro" id="IPR050538">
    <property type="entry name" value="MAP_kinase_kinase_kinase"/>
</dbReference>
<dbReference type="SMART" id="SM00220">
    <property type="entry name" value="S_TKc"/>
    <property type="match status" value="1"/>
</dbReference>
<sequence length="233" mass="24993">MRSTHRSGRPPRLTRRNAIRESANVPRPAGLTRFSPPPDQTGAAGSIQADDSESEEGDESGATEEKVGEVEETGAGTALLAPTASSVVAVVKRRITNWTKLELVGAGSFGRVYKAVSEDGFIFAVKEASLIGPQSNAKQSASQLEQEETVLSIFLEFVSEGSLVSAYEKRQLEESTVSVSAFYQIRRGQLPPVPSSLSLVAREFIHKCLRVNPDGRPSADELLALPGSEQDVP</sequence>
<proteinExistence type="inferred from homology"/>
<dbReference type="OrthoDB" id="633533at2759"/>
<keyword evidence="3" id="KW-0723">Serine/threonine-protein kinase</keyword>
<comment type="catalytic activity">
    <reaction evidence="8">
        <text>L-threonyl-[protein] + ATP = O-phospho-L-threonyl-[protein] + ADP + H(+)</text>
        <dbReference type="Rhea" id="RHEA:46608"/>
        <dbReference type="Rhea" id="RHEA-COMP:11060"/>
        <dbReference type="Rhea" id="RHEA-COMP:11605"/>
        <dbReference type="ChEBI" id="CHEBI:15378"/>
        <dbReference type="ChEBI" id="CHEBI:30013"/>
        <dbReference type="ChEBI" id="CHEBI:30616"/>
        <dbReference type="ChEBI" id="CHEBI:61977"/>
        <dbReference type="ChEBI" id="CHEBI:456216"/>
        <dbReference type="EC" id="2.7.11.25"/>
    </reaction>
</comment>
<dbReference type="GO" id="GO:0005524">
    <property type="term" value="F:ATP binding"/>
    <property type="evidence" value="ECO:0007669"/>
    <property type="project" value="UniProtKB-UniRule"/>
</dbReference>